<name>A0A9K3NX45_HELAN</name>
<reference evidence="2" key="2">
    <citation type="submission" date="2020-06" db="EMBL/GenBank/DDBJ databases">
        <title>Helianthus annuus Genome sequencing and assembly Release 2.</title>
        <authorList>
            <person name="Gouzy J."/>
            <person name="Langlade N."/>
            <person name="Munos S."/>
        </authorList>
    </citation>
    <scope>NUCLEOTIDE SEQUENCE</scope>
    <source>
        <tissue evidence="2">Leaves</tissue>
    </source>
</reference>
<dbReference type="AlphaFoldDB" id="A0A9K3NX45"/>
<dbReference type="EMBL" id="MNCJ02000318">
    <property type="protein sequence ID" value="KAF5816577.1"/>
    <property type="molecule type" value="Genomic_DNA"/>
</dbReference>
<protein>
    <submittedName>
        <fullName evidence="2">Uncharacterized protein</fullName>
    </submittedName>
</protein>
<evidence type="ECO:0000313" key="3">
    <source>
        <dbReference type="Proteomes" id="UP000215914"/>
    </source>
</evidence>
<sequence>MVRAMVISGSILAMTDSISKQTLKGLGFSSCWLSVVWVGGWLWAADYRRTDKVQNRSRLWFVSLINSKLSIQFLLSHNISPPHKQPLHIHHPHHHHHHHPHHEHHYPYRTHRTTTAHPPNQTKKHKFTSNRTYLGPNQTKNN</sequence>
<organism evidence="2 3">
    <name type="scientific">Helianthus annuus</name>
    <name type="common">Common sunflower</name>
    <dbReference type="NCBI Taxonomy" id="4232"/>
    <lineage>
        <taxon>Eukaryota</taxon>
        <taxon>Viridiplantae</taxon>
        <taxon>Streptophyta</taxon>
        <taxon>Embryophyta</taxon>
        <taxon>Tracheophyta</taxon>
        <taxon>Spermatophyta</taxon>
        <taxon>Magnoliopsida</taxon>
        <taxon>eudicotyledons</taxon>
        <taxon>Gunneridae</taxon>
        <taxon>Pentapetalae</taxon>
        <taxon>asterids</taxon>
        <taxon>campanulids</taxon>
        <taxon>Asterales</taxon>
        <taxon>Asteraceae</taxon>
        <taxon>Asteroideae</taxon>
        <taxon>Heliantheae alliance</taxon>
        <taxon>Heliantheae</taxon>
        <taxon>Helianthus</taxon>
    </lineage>
</organism>
<gene>
    <name evidence="2" type="ORF">HanXRQr2_Chr03g0135801</name>
</gene>
<feature type="compositionally biased region" description="Polar residues" evidence="1">
    <location>
        <begin position="129"/>
        <end position="142"/>
    </location>
</feature>
<dbReference type="Proteomes" id="UP000215914">
    <property type="component" value="Unassembled WGS sequence"/>
</dbReference>
<comment type="caution">
    <text evidence="2">The sequence shown here is derived from an EMBL/GenBank/DDBJ whole genome shotgun (WGS) entry which is preliminary data.</text>
</comment>
<reference evidence="2" key="1">
    <citation type="journal article" date="2017" name="Nature">
        <title>The sunflower genome provides insights into oil metabolism, flowering and Asterid evolution.</title>
        <authorList>
            <person name="Badouin H."/>
            <person name="Gouzy J."/>
            <person name="Grassa C.J."/>
            <person name="Murat F."/>
            <person name="Staton S.E."/>
            <person name="Cottret L."/>
            <person name="Lelandais-Briere C."/>
            <person name="Owens G.L."/>
            <person name="Carrere S."/>
            <person name="Mayjonade B."/>
            <person name="Legrand L."/>
            <person name="Gill N."/>
            <person name="Kane N.C."/>
            <person name="Bowers J.E."/>
            <person name="Hubner S."/>
            <person name="Bellec A."/>
            <person name="Berard A."/>
            <person name="Berges H."/>
            <person name="Blanchet N."/>
            <person name="Boniface M.C."/>
            <person name="Brunel D."/>
            <person name="Catrice O."/>
            <person name="Chaidir N."/>
            <person name="Claudel C."/>
            <person name="Donnadieu C."/>
            <person name="Faraut T."/>
            <person name="Fievet G."/>
            <person name="Helmstetter N."/>
            <person name="King M."/>
            <person name="Knapp S.J."/>
            <person name="Lai Z."/>
            <person name="Le Paslier M.C."/>
            <person name="Lippi Y."/>
            <person name="Lorenzon L."/>
            <person name="Mandel J.R."/>
            <person name="Marage G."/>
            <person name="Marchand G."/>
            <person name="Marquand E."/>
            <person name="Bret-Mestries E."/>
            <person name="Morien E."/>
            <person name="Nambeesan S."/>
            <person name="Nguyen T."/>
            <person name="Pegot-Espagnet P."/>
            <person name="Pouilly N."/>
            <person name="Raftis F."/>
            <person name="Sallet E."/>
            <person name="Schiex T."/>
            <person name="Thomas J."/>
            <person name="Vandecasteele C."/>
            <person name="Vares D."/>
            <person name="Vear F."/>
            <person name="Vautrin S."/>
            <person name="Crespi M."/>
            <person name="Mangin B."/>
            <person name="Burke J.M."/>
            <person name="Salse J."/>
            <person name="Munos S."/>
            <person name="Vincourt P."/>
            <person name="Rieseberg L.H."/>
            <person name="Langlade N.B."/>
        </authorList>
    </citation>
    <scope>NUCLEOTIDE SEQUENCE</scope>
    <source>
        <tissue evidence="2">Leaves</tissue>
    </source>
</reference>
<accession>A0A9K3NX45</accession>
<evidence type="ECO:0000313" key="2">
    <source>
        <dbReference type="EMBL" id="KAF5816577.1"/>
    </source>
</evidence>
<proteinExistence type="predicted"/>
<keyword evidence="3" id="KW-1185">Reference proteome</keyword>
<feature type="region of interest" description="Disordered" evidence="1">
    <location>
        <begin position="87"/>
        <end position="142"/>
    </location>
</feature>
<evidence type="ECO:0000256" key="1">
    <source>
        <dbReference type="SAM" id="MobiDB-lite"/>
    </source>
</evidence>
<dbReference type="Gramene" id="mRNA:HanXRQr2_Chr03g0135801">
    <property type="protein sequence ID" value="mRNA:HanXRQr2_Chr03g0135801"/>
    <property type="gene ID" value="HanXRQr2_Chr03g0135801"/>
</dbReference>
<feature type="compositionally biased region" description="Basic residues" evidence="1">
    <location>
        <begin position="87"/>
        <end position="114"/>
    </location>
</feature>